<evidence type="ECO:0000256" key="6">
    <source>
        <dbReference type="ARBA" id="ARBA00022989"/>
    </source>
</evidence>
<comment type="similarity">
    <text evidence="8">Belongs to the binding-protein-dependent transport system permease family. LivHM subfamily.</text>
</comment>
<evidence type="ECO:0000256" key="5">
    <source>
        <dbReference type="ARBA" id="ARBA00022970"/>
    </source>
</evidence>
<proteinExistence type="inferred from homology"/>
<keyword evidence="6 9" id="KW-1133">Transmembrane helix</keyword>
<keyword evidence="4 9" id="KW-0812">Transmembrane</keyword>
<dbReference type="Pfam" id="PF02653">
    <property type="entry name" value="BPD_transp_2"/>
    <property type="match status" value="1"/>
</dbReference>
<dbReference type="PANTHER" id="PTHR11795:SF445">
    <property type="entry name" value="AMINO ACID ABC TRANSPORTER PERMEASE PROTEIN"/>
    <property type="match status" value="1"/>
</dbReference>
<feature type="transmembrane region" description="Helical" evidence="9">
    <location>
        <begin position="7"/>
        <end position="31"/>
    </location>
</feature>
<evidence type="ECO:0000256" key="1">
    <source>
        <dbReference type="ARBA" id="ARBA00004651"/>
    </source>
</evidence>
<comment type="subcellular location">
    <subcellularLocation>
        <location evidence="1">Cell membrane</location>
        <topology evidence="1">Multi-pass membrane protein</topology>
    </subcellularLocation>
</comment>
<feature type="transmembrane region" description="Helical" evidence="9">
    <location>
        <begin position="226"/>
        <end position="251"/>
    </location>
</feature>
<dbReference type="AlphaFoldDB" id="A0A2W5N032"/>
<keyword evidence="7 9" id="KW-0472">Membrane</keyword>
<reference evidence="10 11" key="1">
    <citation type="submission" date="2017-08" db="EMBL/GenBank/DDBJ databases">
        <title>Infants hospitalized years apart are colonized by the same room-sourced microbial strains.</title>
        <authorList>
            <person name="Brooks B."/>
            <person name="Olm M.R."/>
            <person name="Firek B.A."/>
            <person name="Baker R."/>
            <person name="Thomas B.C."/>
            <person name="Morowitz M.J."/>
            <person name="Banfield J.F."/>
        </authorList>
    </citation>
    <scope>NUCLEOTIDE SEQUENCE [LARGE SCALE GENOMIC DNA]</scope>
    <source>
        <strain evidence="10">S2_005_002_R2_34</strain>
    </source>
</reference>
<accession>A0A2W5N032</accession>
<name>A0A2W5N032_RHOSU</name>
<evidence type="ECO:0000256" key="2">
    <source>
        <dbReference type="ARBA" id="ARBA00022448"/>
    </source>
</evidence>
<organism evidence="10 11">
    <name type="scientific">Rhodovulum sulfidophilum</name>
    <name type="common">Rhodobacter sulfidophilus</name>
    <dbReference type="NCBI Taxonomy" id="35806"/>
    <lineage>
        <taxon>Bacteria</taxon>
        <taxon>Pseudomonadati</taxon>
        <taxon>Pseudomonadota</taxon>
        <taxon>Alphaproteobacteria</taxon>
        <taxon>Rhodobacterales</taxon>
        <taxon>Paracoccaceae</taxon>
        <taxon>Rhodovulum</taxon>
    </lineage>
</organism>
<feature type="transmembrane region" description="Helical" evidence="9">
    <location>
        <begin position="140"/>
        <end position="160"/>
    </location>
</feature>
<evidence type="ECO:0000313" key="10">
    <source>
        <dbReference type="EMBL" id="PZQ45988.1"/>
    </source>
</evidence>
<keyword evidence="2" id="KW-0813">Transport</keyword>
<evidence type="ECO:0000256" key="4">
    <source>
        <dbReference type="ARBA" id="ARBA00022692"/>
    </source>
</evidence>
<keyword evidence="5" id="KW-0029">Amino-acid transport</keyword>
<dbReference type="InterPro" id="IPR001851">
    <property type="entry name" value="ABC_transp_permease"/>
</dbReference>
<dbReference type="CDD" id="cd06582">
    <property type="entry name" value="TM_PBP1_LivH_like"/>
    <property type="match status" value="1"/>
</dbReference>
<protein>
    <submittedName>
        <fullName evidence="10">Branched-chain amino acid ABC transporter permease</fullName>
    </submittedName>
</protein>
<evidence type="ECO:0000313" key="11">
    <source>
        <dbReference type="Proteomes" id="UP000249185"/>
    </source>
</evidence>
<evidence type="ECO:0000256" key="3">
    <source>
        <dbReference type="ARBA" id="ARBA00022475"/>
    </source>
</evidence>
<dbReference type="PANTHER" id="PTHR11795">
    <property type="entry name" value="BRANCHED-CHAIN AMINO ACID TRANSPORT SYSTEM PERMEASE PROTEIN LIVH"/>
    <property type="match status" value="1"/>
</dbReference>
<dbReference type="EMBL" id="QFPW01000033">
    <property type="protein sequence ID" value="PZQ45988.1"/>
    <property type="molecule type" value="Genomic_DNA"/>
</dbReference>
<comment type="caution">
    <text evidence="10">The sequence shown here is derived from an EMBL/GenBank/DDBJ whole genome shotgun (WGS) entry which is preliminary data.</text>
</comment>
<evidence type="ECO:0000256" key="7">
    <source>
        <dbReference type="ARBA" id="ARBA00023136"/>
    </source>
</evidence>
<feature type="transmembrane region" description="Helical" evidence="9">
    <location>
        <begin position="61"/>
        <end position="88"/>
    </location>
</feature>
<dbReference type="GO" id="GO:0005886">
    <property type="term" value="C:plasma membrane"/>
    <property type="evidence" value="ECO:0007669"/>
    <property type="project" value="UniProtKB-SubCell"/>
</dbReference>
<dbReference type="InterPro" id="IPR052157">
    <property type="entry name" value="BCAA_transport_permease"/>
</dbReference>
<evidence type="ECO:0000256" key="9">
    <source>
        <dbReference type="SAM" id="Phobius"/>
    </source>
</evidence>
<sequence>MDLIAGILLNGLALGAMYAMGTIALSVIWGALGMLNLAHGAILALGAYAAVLSVEKLGLPWWASLGPAILAGAAAGLFLYFCIVKWLYRRPNFPINTVITTIALAALTENLINQSIGAEVWPQPFRFDGSLSIAGISVRAQPLVVLCAALLFTIGISWLLGRTALGRAIRAVSQQRDAASLMGISVPRTYAQILMITGVVSAVSGVLLTGMTTVYPTVGGDPTTKALIICACAGLGSLRGATALALAFGLVEVAVQYTIGARFGTTAALLIAISLLVWRPYGIFGTNSGGRL</sequence>
<dbReference type="GO" id="GO:0006865">
    <property type="term" value="P:amino acid transport"/>
    <property type="evidence" value="ECO:0007669"/>
    <property type="project" value="UniProtKB-KW"/>
</dbReference>
<keyword evidence="3" id="KW-1003">Cell membrane</keyword>
<dbReference type="Proteomes" id="UP000249185">
    <property type="component" value="Unassembled WGS sequence"/>
</dbReference>
<evidence type="ECO:0000256" key="8">
    <source>
        <dbReference type="ARBA" id="ARBA00037998"/>
    </source>
</evidence>
<feature type="transmembrane region" description="Helical" evidence="9">
    <location>
        <begin position="263"/>
        <end position="281"/>
    </location>
</feature>
<gene>
    <name evidence="10" type="ORF">DI556_21510</name>
</gene>
<feature type="transmembrane region" description="Helical" evidence="9">
    <location>
        <begin position="190"/>
        <end position="214"/>
    </location>
</feature>
<dbReference type="GO" id="GO:0022857">
    <property type="term" value="F:transmembrane transporter activity"/>
    <property type="evidence" value="ECO:0007669"/>
    <property type="project" value="InterPro"/>
</dbReference>